<dbReference type="CDD" id="cd07054">
    <property type="entry name" value="BMC_PduT_repeat2"/>
    <property type="match status" value="1"/>
</dbReference>
<dbReference type="InterPro" id="IPR044872">
    <property type="entry name" value="CcmK/CsoS1_BMC"/>
</dbReference>
<evidence type="ECO:0000259" key="4">
    <source>
        <dbReference type="PROSITE" id="PS51930"/>
    </source>
</evidence>
<dbReference type="InterPro" id="IPR011238">
    <property type="entry name" value="Micro_shell_prot_PduT"/>
</dbReference>
<dbReference type="PANTHER" id="PTHR33941">
    <property type="entry name" value="PROPANEDIOL UTILIZATION PROTEIN PDUA"/>
    <property type="match status" value="1"/>
</dbReference>
<proteinExistence type="inferred from homology"/>
<evidence type="ECO:0000256" key="3">
    <source>
        <dbReference type="PROSITE-ProRule" id="PRU01278"/>
    </source>
</evidence>
<reference evidence="5 6" key="1">
    <citation type="submission" date="2021-10" db="EMBL/GenBank/DDBJ databases">
        <title>Anaerobic single-cell dispensing facilitates the cultivation of human gut bacteria.</title>
        <authorList>
            <person name="Afrizal A."/>
        </authorList>
    </citation>
    <scope>NUCLEOTIDE SEQUENCE [LARGE SCALE GENOMIC DNA]</scope>
    <source>
        <strain evidence="5 6">CLA-AA-H276</strain>
    </source>
</reference>
<dbReference type="InterPro" id="IPR050575">
    <property type="entry name" value="BMC_shell"/>
</dbReference>
<dbReference type="PANTHER" id="PTHR33941:SF11">
    <property type="entry name" value="BACTERIAL MICROCOMPARTMENT SHELL PROTEIN PDUJ"/>
    <property type="match status" value="1"/>
</dbReference>
<feature type="domain" description="BMC" evidence="4">
    <location>
        <begin position="96"/>
        <end position="179"/>
    </location>
</feature>
<evidence type="ECO:0000256" key="2">
    <source>
        <dbReference type="ARBA" id="ARBA00024446"/>
    </source>
</evidence>
<feature type="domain" description="BMC" evidence="4">
    <location>
        <begin position="4"/>
        <end position="86"/>
    </location>
</feature>
<keyword evidence="2" id="KW-1283">Bacterial microcompartment</keyword>
<comment type="subcellular location">
    <subcellularLocation>
        <location evidence="1">Bacterial microcompartment</location>
    </subcellularLocation>
</comment>
<dbReference type="InterPro" id="IPR037233">
    <property type="entry name" value="CcmK-like_sf"/>
</dbReference>
<evidence type="ECO:0000313" key="6">
    <source>
        <dbReference type="Proteomes" id="UP001198220"/>
    </source>
</evidence>
<dbReference type="SMART" id="SM00877">
    <property type="entry name" value="BMC"/>
    <property type="match status" value="2"/>
</dbReference>
<dbReference type="PROSITE" id="PS51930">
    <property type="entry name" value="BMC_2"/>
    <property type="match status" value="2"/>
</dbReference>
<evidence type="ECO:0000256" key="1">
    <source>
        <dbReference type="ARBA" id="ARBA00024322"/>
    </source>
</evidence>
<dbReference type="InterPro" id="IPR000249">
    <property type="entry name" value="BMC_dom"/>
</dbReference>
<dbReference type="GO" id="GO:0031469">
    <property type="term" value="C:bacterial microcompartment"/>
    <property type="evidence" value="ECO:0007669"/>
    <property type="project" value="UniProtKB-SubCell"/>
</dbReference>
<accession>A0AAE3ACE7</accession>
<dbReference type="Pfam" id="PF00936">
    <property type="entry name" value="BMC"/>
    <property type="match status" value="2"/>
</dbReference>
<dbReference type="EMBL" id="JAJEPS010000022">
    <property type="protein sequence ID" value="MCC2127478.1"/>
    <property type="molecule type" value="Genomic_DNA"/>
</dbReference>
<organism evidence="5 6">
    <name type="scientific">Hominiventricola filiformis</name>
    <dbReference type="NCBI Taxonomy" id="2885352"/>
    <lineage>
        <taxon>Bacteria</taxon>
        <taxon>Bacillati</taxon>
        <taxon>Bacillota</taxon>
        <taxon>Clostridia</taxon>
        <taxon>Lachnospirales</taxon>
        <taxon>Lachnospiraceae</taxon>
        <taxon>Hominiventricola</taxon>
    </lineage>
</organism>
<dbReference type="AlphaFoldDB" id="A0AAE3ACE7"/>
<comment type="similarity">
    <text evidence="3">Belongs to the bacterial microcompartments protein family.</text>
</comment>
<evidence type="ECO:0000313" key="5">
    <source>
        <dbReference type="EMBL" id="MCC2127478.1"/>
    </source>
</evidence>
<dbReference type="PIRSF" id="PIRSF034834">
    <property type="entry name" value="PduT"/>
    <property type="match status" value="1"/>
</dbReference>
<dbReference type="RefSeq" id="WP_118771531.1">
    <property type="nucleotide sequence ID" value="NZ_JAJEPS010000022.1"/>
</dbReference>
<protein>
    <submittedName>
        <fullName evidence="5">BMC domain-containing protein</fullName>
    </submittedName>
</protein>
<sequence>MGRAIGMVELSSIARGIETSDSMLKAAQVELLRSVTVCPGKYMVIVGGDTGAVRASLEAGKAAGGEFVVDTLLIPSVHEQVFPAISGTVEVTDPQAVGVIEYYSIASAIEAADAAAKAAQITLIEVRTGYAIGGKGFVVLTGDVGAVRAAIDAAKQVSELYVESTVIPRPAPQLLESLL</sequence>
<keyword evidence="6" id="KW-1185">Reference proteome</keyword>
<name>A0AAE3ACE7_9FIRM</name>
<dbReference type="Gene3D" id="3.30.70.1710">
    <property type="match status" value="2"/>
</dbReference>
<dbReference type="CDD" id="cd07053">
    <property type="entry name" value="BMC_PduT_repeat1"/>
    <property type="match status" value="1"/>
</dbReference>
<comment type="caution">
    <text evidence="5">The sequence shown here is derived from an EMBL/GenBank/DDBJ whole genome shotgun (WGS) entry which is preliminary data.</text>
</comment>
<dbReference type="SUPFAM" id="SSF143414">
    <property type="entry name" value="CcmK-like"/>
    <property type="match status" value="2"/>
</dbReference>
<dbReference type="Proteomes" id="UP001198220">
    <property type="component" value="Unassembled WGS sequence"/>
</dbReference>
<gene>
    <name evidence="5" type="ORF">LKD36_15080</name>
</gene>